<comment type="similarity">
    <text evidence="7">Belongs to the RecR family.</text>
</comment>
<reference evidence="9 10" key="1">
    <citation type="journal article" date="2016" name="Nat. Commun.">
        <title>Thousands of microbial genomes shed light on interconnected biogeochemical processes in an aquifer system.</title>
        <authorList>
            <person name="Anantharaman K."/>
            <person name="Brown C.T."/>
            <person name="Hug L.A."/>
            <person name="Sharon I."/>
            <person name="Castelle C.J."/>
            <person name="Probst A.J."/>
            <person name="Thomas B.C."/>
            <person name="Singh A."/>
            <person name="Wilkins M.J."/>
            <person name="Karaoz U."/>
            <person name="Brodie E.L."/>
            <person name="Williams K.H."/>
            <person name="Hubbard S.S."/>
            <person name="Banfield J.F."/>
        </authorList>
    </citation>
    <scope>NUCLEOTIDE SEQUENCE [LARGE SCALE GENOMIC DNA]</scope>
</reference>
<dbReference type="Pfam" id="PF21176">
    <property type="entry name" value="RecR_HhH"/>
    <property type="match status" value="1"/>
</dbReference>
<evidence type="ECO:0000256" key="1">
    <source>
        <dbReference type="ARBA" id="ARBA00022723"/>
    </source>
</evidence>
<dbReference type="InterPro" id="IPR006171">
    <property type="entry name" value="TOPRIM_dom"/>
</dbReference>
<keyword evidence="6 7" id="KW-0234">DNA repair</keyword>
<dbReference type="PROSITE" id="PS01300">
    <property type="entry name" value="RECR"/>
    <property type="match status" value="1"/>
</dbReference>
<name>A0A1F7JD13_9BACT</name>
<gene>
    <name evidence="7" type="primary">recR</name>
    <name evidence="9" type="ORF">A3H78_04655</name>
</gene>
<dbReference type="InterPro" id="IPR034137">
    <property type="entry name" value="TOPRIM_RecR"/>
</dbReference>
<dbReference type="NCBIfam" id="TIGR00615">
    <property type="entry name" value="recR"/>
    <property type="match status" value="1"/>
</dbReference>
<dbReference type="GO" id="GO:0008270">
    <property type="term" value="F:zinc ion binding"/>
    <property type="evidence" value="ECO:0007669"/>
    <property type="project" value="UniProtKB-KW"/>
</dbReference>
<dbReference type="Pfam" id="PF21175">
    <property type="entry name" value="RecR_C"/>
    <property type="match status" value="1"/>
</dbReference>
<dbReference type="Proteomes" id="UP000177418">
    <property type="component" value="Unassembled WGS sequence"/>
</dbReference>
<dbReference type="Gene3D" id="3.30.60.80">
    <property type="match status" value="1"/>
</dbReference>
<dbReference type="GO" id="GO:0006281">
    <property type="term" value="P:DNA repair"/>
    <property type="evidence" value="ECO:0007669"/>
    <property type="project" value="UniProtKB-UniRule"/>
</dbReference>
<dbReference type="PANTHER" id="PTHR30446:SF0">
    <property type="entry name" value="RECOMBINATION PROTEIN RECR"/>
    <property type="match status" value="1"/>
</dbReference>
<dbReference type="Gene3D" id="6.10.250.240">
    <property type="match status" value="1"/>
</dbReference>
<dbReference type="PANTHER" id="PTHR30446">
    <property type="entry name" value="RECOMBINATION PROTEIN RECR"/>
    <property type="match status" value="1"/>
</dbReference>
<proteinExistence type="inferred from homology"/>
<dbReference type="InterPro" id="IPR023627">
    <property type="entry name" value="Rcmb_RecR"/>
</dbReference>
<evidence type="ECO:0000259" key="8">
    <source>
        <dbReference type="PROSITE" id="PS50880"/>
    </source>
</evidence>
<accession>A0A1F7JD13</accession>
<dbReference type="InterPro" id="IPR000093">
    <property type="entry name" value="DNA_Rcmb_RecR"/>
</dbReference>
<dbReference type="HAMAP" id="MF_00017">
    <property type="entry name" value="RecR"/>
    <property type="match status" value="1"/>
</dbReference>
<dbReference type="SUPFAM" id="SSF111304">
    <property type="entry name" value="Recombination protein RecR"/>
    <property type="match status" value="1"/>
</dbReference>
<dbReference type="Pfam" id="PF13662">
    <property type="entry name" value="Toprim_4"/>
    <property type="match status" value="1"/>
</dbReference>
<evidence type="ECO:0000256" key="3">
    <source>
        <dbReference type="ARBA" id="ARBA00022771"/>
    </source>
</evidence>
<evidence type="ECO:0000256" key="6">
    <source>
        <dbReference type="ARBA" id="ARBA00023204"/>
    </source>
</evidence>
<keyword evidence="3 7" id="KW-0863">Zinc-finger</keyword>
<dbReference type="CDD" id="cd01025">
    <property type="entry name" value="TOPRIM_recR"/>
    <property type="match status" value="1"/>
</dbReference>
<comment type="function">
    <text evidence="7">May play a role in DNA repair. It seems to be involved in an RecBC-independent recombinational process of DNA repair. It may act with RecF and RecO.</text>
</comment>
<dbReference type="AlphaFoldDB" id="A0A1F7JD13"/>
<feature type="domain" description="Toprim" evidence="8">
    <location>
        <begin position="81"/>
        <end position="181"/>
    </location>
</feature>
<keyword evidence="1 7" id="KW-0479">Metal-binding</keyword>
<feature type="zinc finger region" description="C4-type" evidence="7">
    <location>
        <begin position="58"/>
        <end position="73"/>
    </location>
</feature>
<dbReference type="SMART" id="SM00493">
    <property type="entry name" value="TOPRIM"/>
    <property type="match status" value="1"/>
</dbReference>
<dbReference type="Gene3D" id="1.10.8.420">
    <property type="entry name" value="RecR Domain 1"/>
    <property type="match status" value="1"/>
</dbReference>
<keyword evidence="4 7" id="KW-0862">Zinc</keyword>
<dbReference type="EMBL" id="MGAV01000018">
    <property type="protein sequence ID" value="OGK53488.1"/>
    <property type="molecule type" value="Genomic_DNA"/>
</dbReference>
<dbReference type="InterPro" id="IPR015967">
    <property type="entry name" value="Rcmb_RecR_Znf"/>
</dbReference>
<evidence type="ECO:0000256" key="4">
    <source>
        <dbReference type="ARBA" id="ARBA00022833"/>
    </source>
</evidence>
<organism evidence="9 10">
    <name type="scientific">Candidatus Roizmanbacteria bacterium RIFCSPLOWO2_02_FULL_36_11</name>
    <dbReference type="NCBI Taxonomy" id="1802071"/>
    <lineage>
        <taxon>Bacteria</taxon>
        <taxon>Candidatus Roizmaniibacteriota</taxon>
    </lineage>
</organism>
<comment type="caution">
    <text evidence="9">The sequence shown here is derived from an EMBL/GenBank/DDBJ whole genome shotgun (WGS) entry which is preliminary data.</text>
</comment>
<evidence type="ECO:0000256" key="2">
    <source>
        <dbReference type="ARBA" id="ARBA00022763"/>
    </source>
</evidence>
<dbReference type="PROSITE" id="PS50880">
    <property type="entry name" value="TOPRIM"/>
    <property type="match status" value="1"/>
</dbReference>
<evidence type="ECO:0000256" key="5">
    <source>
        <dbReference type="ARBA" id="ARBA00023172"/>
    </source>
</evidence>
<protein>
    <recommendedName>
        <fullName evidence="7">Recombination protein RecR</fullName>
    </recommendedName>
</protein>
<keyword evidence="5 7" id="KW-0233">DNA recombination</keyword>
<keyword evidence="2 7" id="KW-0227">DNA damage</keyword>
<dbReference type="GO" id="GO:0006310">
    <property type="term" value="P:DNA recombination"/>
    <property type="evidence" value="ECO:0007669"/>
    <property type="project" value="UniProtKB-UniRule"/>
</dbReference>
<dbReference type="GO" id="GO:0003677">
    <property type="term" value="F:DNA binding"/>
    <property type="evidence" value="ECO:0007669"/>
    <property type="project" value="UniProtKB-UniRule"/>
</dbReference>
<sequence>MNSLPKSLQKTIDFFEKLPGIGPKSAKRLAFYLLRLPQQDLDEAAKNISMLKNNSLYCEICMNLTEEKICAICEDENRDHTTVVIVESVLDLLSMEVGNQYKGIYHVLHGRIDPLNYIGPDDIFIGKLIERLKTNKKKIKELILATNPNMEGEATAIYIKNKILEMLGSNIKITRLAYGLPIGAELEYADYMTLSKALEGRREY</sequence>
<evidence type="ECO:0000313" key="10">
    <source>
        <dbReference type="Proteomes" id="UP000177418"/>
    </source>
</evidence>
<evidence type="ECO:0000313" key="9">
    <source>
        <dbReference type="EMBL" id="OGK53488.1"/>
    </source>
</evidence>
<evidence type="ECO:0000256" key="7">
    <source>
        <dbReference type="HAMAP-Rule" id="MF_00017"/>
    </source>
</evidence>
<dbReference type="Gene3D" id="3.40.1360.10">
    <property type="match status" value="1"/>
</dbReference>